<feature type="region of interest" description="Disordered" evidence="5">
    <location>
        <begin position="689"/>
        <end position="728"/>
    </location>
</feature>
<evidence type="ECO:0000259" key="7">
    <source>
        <dbReference type="PROSITE" id="PS51667"/>
    </source>
</evidence>
<dbReference type="Pfam" id="PF08880">
    <property type="entry name" value="QLQ"/>
    <property type="match status" value="1"/>
</dbReference>
<dbReference type="AlphaFoldDB" id="A0A8T2QCD1"/>
<name>A0A8T2QCD1_CERRI</name>
<dbReference type="OrthoDB" id="1927209at2759"/>
<feature type="region of interest" description="Disordered" evidence="5">
    <location>
        <begin position="585"/>
        <end position="605"/>
    </location>
</feature>
<dbReference type="InterPro" id="IPR014977">
    <property type="entry name" value="WRC_dom"/>
</dbReference>
<keyword evidence="4" id="KW-0010">Activator</keyword>
<comment type="subcellular location">
    <subcellularLocation>
        <location evidence="1 4">Nucleus</location>
    </subcellularLocation>
</comment>
<evidence type="ECO:0000313" key="8">
    <source>
        <dbReference type="EMBL" id="KAH7281509.1"/>
    </source>
</evidence>
<evidence type="ECO:0000313" key="9">
    <source>
        <dbReference type="Proteomes" id="UP000825935"/>
    </source>
</evidence>
<comment type="caution">
    <text evidence="8">The sequence shown here is derived from an EMBL/GenBank/DDBJ whole genome shotgun (WGS) entry which is preliminary data.</text>
</comment>
<feature type="compositionally biased region" description="Polar residues" evidence="5">
    <location>
        <begin position="689"/>
        <end position="698"/>
    </location>
</feature>
<dbReference type="GO" id="GO:0006355">
    <property type="term" value="P:regulation of DNA-templated transcription"/>
    <property type="evidence" value="ECO:0007669"/>
    <property type="project" value="InterPro"/>
</dbReference>
<dbReference type="GO" id="GO:0006351">
    <property type="term" value="P:DNA-templated transcription"/>
    <property type="evidence" value="ECO:0007669"/>
    <property type="project" value="UniProtKB-UniRule"/>
</dbReference>
<proteinExistence type="inferred from homology"/>
<evidence type="ECO:0000256" key="3">
    <source>
        <dbReference type="ARBA" id="ARBA00023242"/>
    </source>
</evidence>
<dbReference type="GO" id="GO:0005524">
    <property type="term" value="F:ATP binding"/>
    <property type="evidence" value="ECO:0007669"/>
    <property type="project" value="UniProtKB-UniRule"/>
</dbReference>
<dbReference type="Pfam" id="PF08879">
    <property type="entry name" value="WRC"/>
    <property type="match status" value="1"/>
</dbReference>
<evidence type="ECO:0000256" key="5">
    <source>
        <dbReference type="SAM" id="MobiDB-lite"/>
    </source>
</evidence>
<dbReference type="InterPro" id="IPR014978">
    <property type="entry name" value="Gln-Leu-Gln_QLQ"/>
</dbReference>
<accession>A0A8T2QCD1</accession>
<dbReference type="InterPro" id="IPR031137">
    <property type="entry name" value="GRF"/>
</dbReference>
<keyword evidence="4" id="KW-0805">Transcription regulation</keyword>
<feature type="domain" description="QLQ" evidence="6">
    <location>
        <begin position="213"/>
        <end position="248"/>
    </location>
</feature>
<evidence type="ECO:0000259" key="6">
    <source>
        <dbReference type="PROSITE" id="PS51666"/>
    </source>
</evidence>
<keyword evidence="3 4" id="KW-0539">Nucleus</keyword>
<dbReference type="PROSITE" id="PS51666">
    <property type="entry name" value="QLQ"/>
    <property type="match status" value="1"/>
</dbReference>
<dbReference type="OMA" id="RYMNGMK"/>
<sequence length="741" mass="78557">MESRMFSAFNNSNNAHKQAAQHQQQQQCRPSSDSMDVDDRGAALMSKVARTGDSSALFMGGGSTSQAEHAETTLRMLQMSSACAAGPGAVVGSLVRSNSMLSDGRLNCSPADSSTSDGAALFAPPLNDTVSPTLLMPSDHHLRMGLRSDSVASMYDSIAARALYHYPHSAYSALQNYPAGLPLGMVSAGGSSNIQGLTEQELVMSMLQSSGRAFTPGQLRELQHQALVLKYITNGLNVPQDLVTPIRASLSGLSPAAAHLGNLPWGGYRLGFGANADPEPGRCRRTDGKKWRCSRDVVPDQKYCERHIHRGRHRTRKPMDSQQAVVAASSSPVCVSTSASGSASAVGSSAGILSTIGPASATVQPMTAGLTARHYSAGNSPTASCLSVGSSLTASHYNQLPSLHSPPGAGATMSSKDYRYISNMSRNDLDMGAEQMLFGEASGSSRGMGSSEYQGLHHQQSLAMLSSVSNSWRATPMQQSRAPSPSPSPHPSMKSNTSSPSIMQYSSPQIRTLLGQDFGSLSAETNSVNLQSNMVHHPQQQHQHSFLGGGFGSAEAVSTVGREPESQPLRHFFDDWPRSKDASALSWSDVEDDKPNRNSSTTQLSISIPVSSSEFNTSPPPGKLKLSPLKLSMSRAGEEDIPLGVELGVGMGLGVNEERHRQQQANWIPIAWETPMGGPLAEVLQSSTPRASKNSGLNLMTEGWGESPRDSPQLASSPREREVGGRATAVTVMDASLKGVE</sequence>
<comment type="similarity">
    <text evidence="2 4">Belongs to the GRF family.</text>
</comment>
<dbReference type="Proteomes" id="UP000825935">
    <property type="component" value="Chromosome 36"/>
</dbReference>
<dbReference type="PROSITE" id="PS51667">
    <property type="entry name" value="WRC"/>
    <property type="match status" value="1"/>
</dbReference>
<dbReference type="GO" id="GO:0032502">
    <property type="term" value="P:developmental process"/>
    <property type="evidence" value="ECO:0007669"/>
    <property type="project" value="InterPro"/>
</dbReference>
<keyword evidence="4" id="KW-0804">Transcription</keyword>
<feature type="region of interest" description="Disordered" evidence="5">
    <location>
        <begin position="1"/>
        <end position="38"/>
    </location>
</feature>
<feature type="region of interest" description="Disordered" evidence="5">
    <location>
        <begin position="470"/>
        <end position="503"/>
    </location>
</feature>
<dbReference type="EMBL" id="CM035441">
    <property type="protein sequence ID" value="KAH7281509.1"/>
    <property type="molecule type" value="Genomic_DNA"/>
</dbReference>
<comment type="function">
    <text evidence="4">Transcription activator.</text>
</comment>
<keyword evidence="9" id="KW-1185">Reference proteome</keyword>
<evidence type="ECO:0000256" key="1">
    <source>
        <dbReference type="ARBA" id="ARBA00004123"/>
    </source>
</evidence>
<dbReference type="GO" id="GO:0005634">
    <property type="term" value="C:nucleus"/>
    <property type="evidence" value="ECO:0007669"/>
    <property type="project" value="UniProtKB-SubCell"/>
</dbReference>
<gene>
    <name evidence="8" type="ORF">KP509_36G051200</name>
</gene>
<organism evidence="8 9">
    <name type="scientific">Ceratopteris richardii</name>
    <name type="common">Triangle waterfern</name>
    <dbReference type="NCBI Taxonomy" id="49495"/>
    <lineage>
        <taxon>Eukaryota</taxon>
        <taxon>Viridiplantae</taxon>
        <taxon>Streptophyta</taxon>
        <taxon>Embryophyta</taxon>
        <taxon>Tracheophyta</taxon>
        <taxon>Polypodiopsida</taxon>
        <taxon>Polypodiidae</taxon>
        <taxon>Polypodiales</taxon>
        <taxon>Pteridineae</taxon>
        <taxon>Pteridaceae</taxon>
        <taxon>Parkerioideae</taxon>
        <taxon>Ceratopteris</taxon>
    </lineage>
</organism>
<protein>
    <recommendedName>
        <fullName evidence="4">Growth-regulating factor</fullName>
    </recommendedName>
</protein>
<dbReference type="PANTHER" id="PTHR31602:SF8">
    <property type="entry name" value="GROWTH-REGULATING FACTOR 5"/>
    <property type="match status" value="1"/>
</dbReference>
<reference evidence="8" key="1">
    <citation type="submission" date="2021-08" db="EMBL/GenBank/DDBJ databases">
        <title>WGS assembly of Ceratopteris richardii.</title>
        <authorList>
            <person name="Marchant D.B."/>
            <person name="Chen G."/>
            <person name="Jenkins J."/>
            <person name="Shu S."/>
            <person name="Leebens-Mack J."/>
            <person name="Grimwood J."/>
            <person name="Schmutz J."/>
            <person name="Soltis P."/>
            <person name="Soltis D."/>
            <person name="Chen Z.-H."/>
        </authorList>
    </citation>
    <scope>NUCLEOTIDE SEQUENCE</scope>
    <source>
        <strain evidence="8">Whitten #5841</strain>
        <tissue evidence="8">Leaf</tissue>
    </source>
</reference>
<feature type="compositionally biased region" description="Low complexity" evidence="5">
    <location>
        <begin position="15"/>
        <end position="27"/>
    </location>
</feature>
<dbReference type="PANTHER" id="PTHR31602">
    <property type="entry name" value="GROWTH-REGULATING FACTOR 5"/>
    <property type="match status" value="1"/>
</dbReference>
<comment type="domain">
    <text evidence="4">The QLQ domain and WRC domain may be involved in protein-protein interaction and DNA-binding, respectively.</text>
</comment>
<dbReference type="SMART" id="SM00951">
    <property type="entry name" value="QLQ"/>
    <property type="match status" value="1"/>
</dbReference>
<evidence type="ECO:0000256" key="2">
    <source>
        <dbReference type="ARBA" id="ARBA00008122"/>
    </source>
</evidence>
<evidence type="ECO:0000256" key="4">
    <source>
        <dbReference type="RuleBase" id="RU367127"/>
    </source>
</evidence>
<feature type="domain" description="WRC" evidence="7">
    <location>
        <begin position="277"/>
        <end position="321"/>
    </location>
</feature>